<evidence type="ECO:0000313" key="1">
    <source>
        <dbReference type="EMBL" id="GMJ03485.1"/>
    </source>
</evidence>
<accession>A0A9W7IVR6</accession>
<dbReference type="Proteomes" id="UP001165190">
    <property type="component" value="Unassembled WGS sequence"/>
</dbReference>
<evidence type="ECO:0000313" key="2">
    <source>
        <dbReference type="Proteomes" id="UP001165190"/>
    </source>
</evidence>
<comment type="caution">
    <text evidence="1">The sequence shown here is derived from an EMBL/GenBank/DDBJ whole genome shotgun (WGS) entry which is preliminary data.</text>
</comment>
<dbReference type="AlphaFoldDB" id="A0A9W7IVR6"/>
<organism evidence="1 2">
    <name type="scientific">Hibiscus trionum</name>
    <name type="common">Flower of an hour</name>
    <dbReference type="NCBI Taxonomy" id="183268"/>
    <lineage>
        <taxon>Eukaryota</taxon>
        <taxon>Viridiplantae</taxon>
        <taxon>Streptophyta</taxon>
        <taxon>Embryophyta</taxon>
        <taxon>Tracheophyta</taxon>
        <taxon>Spermatophyta</taxon>
        <taxon>Magnoliopsida</taxon>
        <taxon>eudicotyledons</taxon>
        <taxon>Gunneridae</taxon>
        <taxon>Pentapetalae</taxon>
        <taxon>rosids</taxon>
        <taxon>malvids</taxon>
        <taxon>Malvales</taxon>
        <taxon>Malvaceae</taxon>
        <taxon>Malvoideae</taxon>
        <taxon>Hibiscus</taxon>
    </lineage>
</organism>
<proteinExistence type="predicted"/>
<dbReference type="EMBL" id="BSYR01000037">
    <property type="protein sequence ID" value="GMJ03485.1"/>
    <property type="molecule type" value="Genomic_DNA"/>
</dbReference>
<keyword evidence="2" id="KW-1185">Reference proteome</keyword>
<name>A0A9W7IVR6_HIBTR</name>
<sequence length="133" mass="14839">MAFPTTTARLTNLSGDTAMLVSSTYDTAPKKIRSEKTATFTQNISTNMLGTVVYNIGSIVTWIILWTSDNKVTTWIVPYGEPIFWKNIWDTLEPNNAQYSYTTDYNEIYTSTVDISSTGDAQTLNATITHAYA</sequence>
<protein>
    <submittedName>
        <fullName evidence="1">Uncharacterized protein</fullName>
    </submittedName>
</protein>
<dbReference type="OrthoDB" id="958286at2759"/>
<reference evidence="1" key="1">
    <citation type="submission" date="2023-05" db="EMBL/GenBank/DDBJ databases">
        <title>Genome and transcriptome analyses reveal genes involved in the formation of fine ridges on petal epidermal cells in Hibiscus trionum.</title>
        <authorList>
            <person name="Koshimizu S."/>
            <person name="Masuda S."/>
            <person name="Ishii T."/>
            <person name="Shirasu K."/>
            <person name="Hoshino A."/>
            <person name="Arita M."/>
        </authorList>
    </citation>
    <scope>NUCLEOTIDE SEQUENCE</scope>
    <source>
        <strain evidence="1">Hamamatsu line</strain>
    </source>
</reference>
<gene>
    <name evidence="1" type="ORF">HRI_004017700</name>
</gene>